<dbReference type="AlphaFoldDB" id="A0AB40CFE8"/>
<feature type="chain" id="PRO_5044246960" evidence="3">
    <location>
        <begin position="35"/>
        <end position="82"/>
    </location>
</feature>
<dbReference type="SUPFAM" id="SSF57095">
    <property type="entry name" value="Scorpion toxin-like"/>
    <property type="match status" value="1"/>
</dbReference>
<evidence type="ECO:0000256" key="2">
    <source>
        <dbReference type="ARBA" id="ARBA00023157"/>
    </source>
</evidence>
<accession>A0AB40CFE8</accession>
<dbReference type="PANTHER" id="PTHR33147:SF39">
    <property type="entry name" value="DRO1 PROTEIN-RELATED"/>
    <property type="match status" value="1"/>
</dbReference>
<dbReference type="Pfam" id="PF00304">
    <property type="entry name" value="Gamma-thionin"/>
    <property type="match status" value="1"/>
</dbReference>
<reference evidence="6" key="1">
    <citation type="submission" date="2025-08" db="UniProtKB">
        <authorList>
            <consortium name="RefSeq"/>
        </authorList>
    </citation>
    <scope>IDENTIFICATION</scope>
</reference>
<dbReference type="PANTHER" id="PTHR33147">
    <property type="entry name" value="DEFENSIN-LIKE PROTEIN 1"/>
    <property type="match status" value="1"/>
</dbReference>
<protein>
    <submittedName>
        <fullName evidence="6">Defensin Ec-AMP-D1-like</fullName>
    </submittedName>
</protein>
<dbReference type="SMART" id="SM00505">
    <property type="entry name" value="Knot1"/>
    <property type="match status" value="1"/>
</dbReference>
<dbReference type="InterPro" id="IPR008176">
    <property type="entry name" value="Defensin_plant"/>
</dbReference>
<dbReference type="InterPro" id="IPR003614">
    <property type="entry name" value="Knottins"/>
</dbReference>
<dbReference type="InterPro" id="IPR036574">
    <property type="entry name" value="Scorpion_toxin-like_sf"/>
</dbReference>
<feature type="signal peptide" evidence="3">
    <location>
        <begin position="1"/>
        <end position="34"/>
    </location>
</feature>
<evidence type="ECO:0000313" key="5">
    <source>
        <dbReference type="Proteomes" id="UP001515500"/>
    </source>
</evidence>
<feature type="domain" description="Knottins-like" evidence="4">
    <location>
        <begin position="36"/>
        <end position="81"/>
    </location>
</feature>
<proteinExistence type="predicted"/>
<dbReference type="PRINTS" id="PR00288">
    <property type="entry name" value="PUROTHIONIN"/>
</dbReference>
<dbReference type="Gene3D" id="3.30.30.10">
    <property type="entry name" value="Knottin, scorpion toxin-like"/>
    <property type="match status" value="1"/>
</dbReference>
<keyword evidence="1 3" id="KW-0732">Signal</keyword>
<dbReference type="GO" id="GO:0006952">
    <property type="term" value="P:defense response"/>
    <property type="evidence" value="ECO:0007669"/>
    <property type="project" value="InterPro"/>
</dbReference>
<organism evidence="5 6">
    <name type="scientific">Dioscorea cayennensis subsp. rotundata</name>
    <name type="common">White Guinea yam</name>
    <name type="synonym">Dioscorea rotundata</name>
    <dbReference type="NCBI Taxonomy" id="55577"/>
    <lineage>
        <taxon>Eukaryota</taxon>
        <taxon>Viridiplantae</taxon>
        <taxon>Streptophyta</taxon>
        <taxon>Embryophyta</taxon>
        <taxon>Tracheophyta</taxon>
        <taxon>Spermatophyta</taxon>
        <taxon>Magnoliopsida</taxon>
        <taxon>Liliopsida</taxon>
        <taxon>Dioscoreales</taxon>
        <taxon>Dioscoreaceae</taxon>
        <taxon>Dioscorea</taxon>
    </lineage>
</organism>
<keyword evidence="2" id="KW-1015">Disulfide bond</keyword>
<dbReference type="RefSeq" id="XP_039138546.1">
    <property type="nucleotide sequence ID" value="XM_039282612.1"/>
</dbReference>
<evidence type="ECO:0000313" key="6">
    <source>
        <dbReference type="RefSeq" id="XP_039138546.1"/>
    </source>
</evidence>
<keyword evidence="5" id="KW-1185">Reference proteome</keyword>
<evidence type="ECO:0000259" key="4">
    <source>
        <dbReference type="SMART" id="SM00505"/>
    </source>
</evidence>
<evidence type="ECO:0000256" key="1">
    <source>
        <dbReference type="ARBA" id="ARBA00022729"/>
    </source>
</evidence>
<dbReference type="GeneID" id="120275887"/>
<gene>
    <name evidence="6" type="primary">LOC120275887</name>
</gene>
<evidence type="ECO:0000256" key="3">
    <source>
        <dbReference type="SAM" id="SignalP"/>
    </source>
</evidence>
<dbReference type="Proteomes" id="UP001515500">
    <property type="component" value="Chromosome 14"/>
</dbReference>
<dbReference type="PROSITE" id="PS00940">
    <property type="entry name" value="GAMMA_THIONIN"/>
    <property type="match status" value="1"/>
</dbReference>
<name>A0AB40CFE8_DIOCR</name>
<sequence length="82" mass="9228">MAGELLSRRMVSAIVLVMLLLITHEMGTMTVVDARKCTSQSHKFKGQCWSDTNCANVCHNEGFPGGECMGFRRRCFCKKECH</sequence>